<protein>
    <submittedName>
        <fullName evidence="2">Uncharacterized protein LOC142177198</fullName>
    </submittedName>
</protein>
<proteinExistence type="predicted"/>
<dbReference type="Proteomes" id="UP000790787">
    <property type="component" value="Chromosome 23"/>
</dbReference>
<keyword evidence="1" id="KW-1185">Reference proteome</keyword>
<dbReference type="RefSeq" id="XP_075101765.1">
    <property type="nucleotide sequence ID" value="XM_075245664.1"/>
</dbReference>
<gene>
    <name evidence="2" type="primary">LOC142177198</name>
</gene>
<name>A0AC58TX24_TOBAC</name>
<sequence length="524" mass="59910">MPAYAKFLKEILSSKRKLEETTVVKLNAHCSAILQNIIPQKCGDPGNFTIPCSLGSEKFDKALCDSGASINLMPLSVFRKLEVRVDKFMFPVEFIVVDMEVNKEVKRMIKYLSDEASAYLCFKLDVVEEMTETYEFDKLVGDTLERCITQYSTVEDEDLKIKKEAEALETENQVVNEEELKEEDFKPNVELKVLPTYLKYDFLEINNFTVIISADLTGTQEQKVMELLKKHKKAIGWSIADIQGISPAICMYKIILEENSKPVVQPQQKLNKILEEIFSIVAVSERPPWYADVANFLASGWLPHDLSRDQRKKLQGVCLKERWQAFSHCHDRAIGGHYGGNRTAAKVIEADFYWPTLYKDARAYIAAYDKCQRTGNISKRDEMPLNSILVCEIFDVWGIDFIGPFPSSYSYEYILVAIDYISKWVEAIPTRTNDAWVVCEFLRKNIFTCFGTPQVIINDTGSHFVNKQFATLLSKYGVTHKIGTPYHAQTNGKVEVANRELKRILEKTVIASRKDRSVKLDESL</sequence>
<reference evidence="2" key="2">
    <citation type="submission" date="2025-08" db="UniProtKB">
        <authorList>
            <consortium name="RefSeq"/>
        </authorList>
    </citation>
    <scope>IDENTIFICATION</scope>
    <source>
        <tissue evidence="2">Leaf</tissue>
    </source>
</reference>
<evidence type="ECO:0000313" key="2">
    <source>
        <dbReference type="RefSeq" id="XP_075101765.1"/>
    </source>
</evidence>
<organism evidence="1 2">
    <name type="scientific">Nicotiana tabacum</name>
    <name type="common">Common tobacco</name>
    <dbReference type="NCBI Taxonomy" id="4097"/>
    <lineage>
        <taxon>Eukaryota</taxon>
        <taxon>Viridiplantae</taxon>
        <taxon>Streptophyta</taxon>
        <taxon>Embryophyta</taxon>
        <taxon>Tracheophyta</taxon>
        <taxon>Spermatophyta</taxon>
        <taxon>Magnoliopsida</taxon>
        <taxon>eudicotyledons</taxon>
        <taxon>Gunneridae</taxon>
        <taxon>Pentapetalae</taxon>
        <taxon>asterids</taxon>
        <taxon>lamiids</taxon>
        <taxon>Solanales</taxon>
        <taxon>Solanaceae</taxon>
        <taxon>Nicotianoideae</taxon>
        <taxon>Nicotianeae</taxon>
        <taxon>Nicotiana</taxon>
    </lineage>
</organism>
<evidence type="ECO:0000313" key="1">
    <source>
        <dbReference type="Proteomes" id="UP000790787"/>
    </source>
</evidence>
<accession>A0AC58TX24</accession>
<reference evidence="1" key="1">
    <citation type="journal article" date="2014" name="Nat. Commun.">
        <title>The tobacco genome sequence and its comparison with those of tomato and potato.</title>
        <authorList>
            <person name="Sierro N."/>
            <person name="Battey J.N."/>
            <person name="Ouadi S."/>
            <person name="Bakaher N."/>
            <person name="Bovet L."/>
            <person name="Willig A."/>
            <person name="Goepfert S."/>
            <person name="Peitsch M.C."/>
            <person name="Ivanov N.V."/>
        </authorList>
    </citation>
    <scope>NUCLEOTIDE SEQUENCE [LARGE SCALE GENOMIC DNA]</scope>
</reference>